<protein>
    <submittedName>
        <fullName evidence="1">Uncharacterized protein</fullName>
    </submittedName>
</protein>
<reference evidence="1 2" key="1">
    <citation type="submission" date="2020-04" db="EMBL/GenBank/DDBJ databases">
        <authorList>
            <person name="Yin C."/>
        </authorList>
    </citation>
    <scope>NUCLEOTIDE SEQUENCE [LARGE SCALE GENOMIC DNA]</scope>
    <source>
        <strain evidence="1 2">Ae27</strain>
    </source>
</reference>
<evidence type="ECO:0000313" key="1">
    <source>
        <dbReference type="EMBL" id="NLR67818.1"/>
    </source>
</evidence>
<keyword evidence="2" id="KW-1185">Reference proteome</keyword>
<name>A0A847S3Y4_9BACT</name>
<dbReference type="AlphaFoldDB" id="A0A847S3Y4"/>
<organism evidence="1 2">
    <name type="scientific">Chitinophaga varians</name>
    <dbReference type="NCBI Taxonomy" id="2202339"/>
    <lineage>
        <taxon>Bacteria</taxon>
        <taxon>Pseudomonadati</taxon>
        <taxon>Bacteroidota</taxon>
        <taxon>Chitinophagia</taxon>
        <taxon>Chitinophagales</taxon>
        <taxon>Chitinophagaceae</taxon>
        <taxon>Chitinophaga</taxon>
    </lineage>
</organism>
<evidence type="ECO:0000313" key="2">
    <source>
        <dbReference type="Proteomes" id="UP000570474"/>
    </source>
</evidence>
<dbReference type="EMBL" id="JABAIA010000003">
    <property type="protein sequence ID" value="NLR67818.1"/>
    <property type="molecule type" value="Genomic_DNA"/>
</dbReference>
<comment type="caution">
    <text evidence="1">The sequence shown here is derived from an EMBL/GenBank/DDBJ whole genome shotgun (WGS) entry which is preliminary data.</text>
</comment>
<dbReference type="RefSeq" id="WP_168873761.1">
    <property type="nucleotide sequence ID" value="NZ_JABAIA010000003.1"/>
</dbReference>
<dbReference type="Proteomes" id="UP000570474">
    <property type="component" value="Unassembled WGS sequence"/>
</dbReference>
<accession>A0A847S3Y4</accession>
<gene>
    <name evidence="1" type="ORF">HGH92_26165</name>
</gene>
<sequence length="263" mass="30386">MTLTEALVTAARRYCKEHLTRWTRRYSAEHPGFNSPVYSLTDSDYDFLARYHVLAAILDDVEKLVGKTFPSLEACRETLFHIGLTARSLFTENDHPIAIAARQEEREHFVQYLQNLAPEALAQIAPLPYRRRLNEEESSIVRQQLLERWHYDGNHWAPLAANIPANTLFVAQSAMTQADRNAVTDYICQHAMPYLFEITADHSDAEITCRELDTNCYATVYCDENYNWLIYGSHESTLTFAGEQLLLFVRQLFAGREQELNKF</sequence>
<proteinExistence type="predicted"/>